<dbReference type="VEuPathDB" id="AmoebaDB:EHI_012950"/>
<evidence type="ECO:0000256" key="1">
    <source>
        <dbReference type="PIRSR" id="PIRSR607724-1"/>
    </source>
</evidence>
<dbReference type="GO" id="GO:0009225">
    <property type="term" value="P:nucleotide-sugar metabolic process"/>
    <property type="evidence" value="ECO:0007669"/>
    <property type="project" value="TreeGrafter"/>
</dbReference>
<protein>
    <recommendedName>
        <fullName evidence="2">PARG catalytic Macro domain-containing protein</fullName>
    </recommendedName>
</protein>
<dbReference type="VEuPathDB" id="AmoebaDB:EHI8A_055190"/>
<feature type="domain" description="PARG catalytic Macro" evidence="2">
    <location>
        <begin position="199"/>
        <end position="380"/>
    </location>
</feature>
<sequence length="425" mass="50003">MTIQQRQNSQYQLQTQLIKEVIKTQFISDNDIEIFYQNQMSKSLNNQYKQQPHFISEALQIFFTSVQHSILHDCNYIDFFQWFIKHMKDALENLIHSSNPLFQKDNNLIILPYSYQQQDTDFVFTRYEIFGILACSFFGIERSKICHTHSISFNTLITSKLGLQKMLCFISYFFVMILYPEKNEKVHFIRKRLNKVINWDQDTHQLIDTIYGENGIETSDYPNQIDFANKNIHLFNISGNATQEEIMFAVKPECYLSILLFDTMAYNECIIIDNCLTISNTTGFRNTFRWKSIKNEAQITFQTAVIAIDSCTSSCFTKQNIIRDLNKCYIGFSSIKRNIATGQWGCGVFANDPTLKYFQQVLVASSLQINIKFHWMDKNKYNELHNILSIMRTKQLLVKDVYLLIIKYTQQTDFLSYLKSYLSLI</sequence>
<dbReference type="VEuPathDB" id="AmoebaDB:EHI7A_055310"/>
<feature type="active site" evidence="1">
    <location>
        <position position="226"/>
    </location>
</feature>
<feature type="active site" evidence="1">
    <location>
        <position position="245"/>
    </location>
</feature>
<evidence type="ECO:0000259" key="2">
    <source>
        <dbReference type="Pfam" id="PF05028"/>
    </source>
</evidence>
<feature type="active site" evidence="1">
    <location>
        <position position="244"/>
    </location>
</feature>
<dbReference type="PANTHER" id="PTHR12837:SF0">
    <property type="entry name" value="POLY(ADP-RIBOSE) GLYCOHYDROLASE"/>
    <property type="match status" value="1"/>
</dbReference>
<dbReference type="GO" id="GO:0006282">
    <property type="term" value="P:regulation of DNA repair"/>
    <property type="evidence" value="ECO:0007669"/>
    <property type="project" value="InterPro"/>
</dbReference>
<gene>
    <name evidence="3" type="ORF">CL6EHI_012950</name>
</gene>
<dbReference type="InterPro" id="IPR046372">
    <property type="entry name" value="PARG_cat_C"/>
</dbReference>
<proteinExistence type="predicted"/>
<dbReference type="GO" id="GO:1990966">
    <property type="term" value="P:ATP generation from poly-ADP-D-ribose"/>
    <property type="evidence" value="ECO:0007669"/>
    <property type="project" value="TreeGrafter"/>
</dbReference>
<reference evidence="3 4" key="1">
    <citation type="submission" date="2016-05" db="EMBL/GenBank/DDBJ databases">
        <title>First whole genome sequencing of Entamoeba histolytica HM1:IMSS-clone-6.</title>
        <authorList>
            <person name="Mukherjee Avik.K."/>
            <person name="Izumyama S."/>
            <person name="Nakada-Tsukui K."/>
            <person name="Nozaki T."/>
        </authorList>
    </citation>
    <scope>NUCLEOTIDE SEQUENCE [LARGE SCALE GENOMIC DNA]</scope>
    <source>
        <strain evidence="3 4">HM1:IMSS clone 6</strain>
    </source>
</reference>
<dbReference type="EMBL" id="BDEQ01000001">
    <property type="protein sequence ID" value="GAT93332.1"/>
    <property type="molecule type" value="Genomic_DNA"/>
</dbReference>
<dbReference type="GO" id="GO:0005634">
    <property type="term" value="C:nucleus"/>
    <property type="evidence" value="ECO:0007669"/>
    <property type="project" value="TreeGrafter"/>
</dbReference>
<accession>A0A175JIS7</accession>
<dbReference type="VEuPathDB" id="AmoebaDB:KM1_012320"/>
<dbReference type="eggNOG" id="KOG2064">
    <property type="taxonomic scope" value="Eukaryota"/>
</dbReference>
<dbReference type="InterPro" id="IPR007724">
    <property type="entry name" value="Poly_GlycHdrlase"/>
</dbReference>
<dbReference type="GO" id="GO:0004649">
    <property type="term" value="F:poly(ADP-ribose) glycohydrolase activity"/>
    <property type="evidence" value="ECO:0007669"/>
    <property type="project" value="InterPro"/>
</dbReference>
<dbReference type="Proteomes" id="UP000078387">
    <property type="component" value="Unassembled WGS sequence"/>
</dbReference>
<organism evidence="3 4">
    <name type="scientific">Entamoeba histolytica</name>
    <dbReference type="NCBI Taxonomy" id="5759"/>
    <lineage>
        <taxon>Eukaryota</taxon>
        <taxon>Amoebozoa</taxon>
        <taxon>Evosea</taxon>
        <taxon>Archamoebae</taxon>
        <taxon>Mastigamoebida</taxon>
        <taxon>Entamoebidae</taxon>
        <taxon>Entamoeba</taxon>
    </lineage>
</organism>
<dbReference type="PANTHER" id="PTHR12837">
    <property type="entry name" value="POLY ADP-RIBOSE GLYCOHYDROLASE"/>
    <property type="match status" value="1"/>
</dbReference>
<dbReference type="GO" id="GO:0005737">
    <property type="term" value="C:cytoplasm"/>
    <property type="evidence" value="ECO:0007669"/>
    <property type="project" value="TreeGrafter"/>
</dbReference>
<dbReference type="Pfam" id="PF05028">
    <property type="entry name" value="PARG_cat_C"/>
    <property type="match status" value="1"/>
</dbReference>
<dbReference type="AlphaFoldDB" id="A0A175JIS7"/>
<dbReference type="GO" id="GO:0005975">
    <property type="term" value="P:carbohydrate metabolic process"/>
    <property type="evidence" value="ECO:0007669"/>
    <property type="project" value="InterPro"/>
</dbReference>
<comment type="caution">
    <text evidence="3">The sequence shown here is derived from an EMBL/GenBank/DDBJ whole genome shotgun (WGS) entry which is preliminary data.</text>
</comment>
<dbReference type="VEuPathDB" id="AmoebaDB:EHI5A_010260"/>
<evidence type="ECO:0000313" key="3">
    <source>
        <dbReference type="EMBL" id="GAT93332.1"/>
    </source>
</evidence>
<name>A0A175JIS7_ENTHI</name>
<evidence type="ECO:0000313" key="4">
    <source>
        <dbReference type="Proteomes" id="UP000078387"/>
    </source>
</evidence>